<dbReference type="InterPro" id="IPR006037">
    <property type="entry name" value="RCK_C"/>
</dbReference>
<dbReference type="Gene3D" id="3.30.70.1450">
    <property type="entry name" value="Regulator of K+ conductance, C-terminal domain"/>
    <property type="match status" value="2"/>
</dbReference>
<evidence type="ECO:0000256" key="6">
    <source>
        <dbReference type="ARBA" id="ARBA00023136"/>
    </source>
</evidence>
<protein>
    <submittedName>
        <fullName evidence="9">Di-and tricarboxylate transporter</fullName>
    </submittedName>
</protein>
<feature type="transmembrane region" description="Helical" evidence="7">
    <location>
        <begin position="95"/>
        <end position="118"/>
    </location>
</feature>
<dbReference type="EMBL" id="FOHE01000005">
    <property type="protein sequence ID" value="SET07729.1"/>
    <property type="molecule type" value="Genomic_DNA"/>
</dbReference>
<evidence type="ECO:0000313" key="10">
    <source>
        <dbReference type="Proteomes" id="UP000198618"/>
    </source>
</evidence>
<keyword evidence="2" id="KW-0813">Transport</keyword>
<feature type="domain" description="RCK C-terminal" evidence="8">
    <location>
        <begin position="298"/>
        <end position="382"/>
    </location>
</feature>
<feature type="transmembrane region" description="Helical" evidence="7">
    <location>
        <begin position="571"/>
        <end position="591"/>
    </location>
</feature>
<reference evidence="9 10" key="1">
    <citation type="submission" date="2016-10" db="EMBL/GenBank/DDBJ databases">
        <authorList>
            <person name="de Groot N.N."/>
        </authorList>
    </citation>
    <scope>NUCLEOTIDE SEQUENCE [LARGE SCALE GENOMIC DNA]</scope>
    <source>
        <strain evidence="9 10">IBRC-M 10780</strain>
    </source>
</reference>
<dbReference type="PANTHER" id="PTHR43652">
    <property type="entry name" value="BASIC AMINO ACID ANTIPORTER YFCC-RELATED"/>
    <property type="match status" value="1"/>
</dbReference>
<dbReference type="STRING" id="930131.SAMN05216389_10577"/>
<comment type="subcellular location">
    <subcellularLocation>
        <location evidence="1">Membrane</location>
        <topology evidence="1">Multi-pass membrane protein</topology>
    </subcellularLocation>
</comment>
<feature type="transmembrane region" description="Helical" evidence="7">
    <location>
        <begin position="447"/>
        <end position="466"/>
    </location>
</feature>
<dbReference type="Pfam" id="PF02080">
    <property type="entry name" value="TrkA_C"/>
    <property type="match status" value="2"/>
</dbReference>
<keyword evidence="4" id="KW-0677">Repeat</keyword>
<dbReference type="InterPro" id="IPR031312">
    <property type="entry name" value="Na/sul_symport_CS"/>
</dbReference>
<evidence type="ECO:0000256" key="3">
    <source>
        <dbReference type="ARBA" id="ARBA00022692"/>
    </source>
</evidence>
<feature type="transmembrane region" description="Helical" evidence="7">
    <location>
        <begin position="478"/>
        <end position="499"/>
    </location>
</feature>
<keyword evidence="5 7" id="KW-1133">Transmembrane helix</keyword>
<evidence type="ECO:0000256" key="7">
    <source>
        <dbReference type="SAM" id="Phobius"/>
    </source>
</evidence>
<evidence type="ECO:0000259" key="8">
    <source>
        <dbReference type="PROSITE" id="PS51202"/>
    </source>
</evidence>
<dbReference type="SUPFAM" id="SSF116726">
    <property type="entry name" value="TrkA C-terminal domain-like"/>
    <property type="match status" value="2"/>
</dbReference>
<dbReference type="GO" id="GO:0006813">
    <property type="term" value="P:potassium ion transport"/>
    <property type="evidence" value="ECO:0007669"/>
    <property type="project" value="InterPro"/>
</dbReference>
<dbReference type="PROSITE" id="PS01271">
    <property type="entry name" value="NA_SULFATE"/>
    <property type="match status" value="1"/>
</dbReference>
<feature type="transmembrane region" description="Helical" evidence="7">
    <location>
        <begin position="505"/>
        <end position="523"/>
    </location>
</feature>
<dbReference type="GO" id="GO:0008324">
    <property type="term" value="F:monoatomic cation transmembrane transporter activity"/>
    <property type="evidence" value="ECO:0007669"/>
    <property type="project" value="InterPro"/>
</dbReference>
<feature type="transmembrane region" description="Helical" evidence="7">
    <location>
        <begin position="530"/>
        <end position="551"/>
    </location>
</feature>
<feature type="domain" description="RCK C-terminal" evidence="8">
    <location>
        <begin position="206"/>
        <end position="290"/>
    </location>
</feature>
<feature type="transmembrane region" description="Helical" evidence="7">
    <location>
        <begin position="56"/>
        <end position="75"/>
    </location>
</feature>
<feature type="transmembrane region" description="Helical" evidence="7">
    <location>
        <begin position="28"/>
        <end position="44"/>
    </location>
</feature>
<dbReference type="InterPro" id="IPR051679">
    <property type="entry name" value="DASS-Related_Transporters"/>
</dbReference>
<feature type="transmembrane region" description="Helical" evidence="7">
    <location>
        <begin position="172"/>
        <end position="197"/>
    </location>
</feature>
<sequence length="592" mass="65595">MSAEMLVVLLIIFIMFLALILELARPDMVIFSVLVIFLLTGILSPEEALAGFSNQGMLTIALLFIVSGTVQKYGIIERSLINWLGNSSRVKGSMLRFFLPLPILSAFLNNTPIVLTFTPIIKNWCQQHGIAPSKFLIPLSYVTILGGTITLIGTSTNLIIHGMLLDYGLTGFSFFQLSLVGIPITIVGFIYVFTLGYRLLPNHKGFREQVMEDSKEYIAEMKVNQDFVFSGKQVEEAGLRDLKGLYLIEIIRGDERISPVRPTSIVKTGDRLIFTGLISTIADLQKINGLTLETGSDLGLEDLKNGHTELIEVVVSDQSSLLENSIKQSRFRSKYDSGVLAVHRNNERIRSEIGDIILRPGDTLLLLAGSDFIRNYQQSMDFYVVSSIATPANLHESRKKGVFSVIVLLIMVLLVAFGWLSMFKAMALAVLIFIMMKLITPEEAKRYIQFQVLLLIASAFGIGIAMSKSGLALWVAEWLLYLGEPLGILVILILVYLLTNIFTELITNSAAAVLMLPVGLEIAETMDVHYMGFAMIISIAASASFITPIGYQTNLIVYGPGGYKFKDYVKVGTPLSILVMLITVTIVRLFWF</sequence>
<keyword evidence="10" id="KW-1185">Reference proteome</keyword>
<feature type="transmembrane region" description="Helical" evidence="7">
    <location>
        <begin position="139"/>
        <end position="160"/>
    </location>
</feature>
<dbReference type="AlphaFoldDB" id="A0A1I0BL53"/>
<dbReference type="Proteomes" id="UP000198618">
    <property type="component" value="Unassembled WGS sequence"/>
</dbReference>
<dbReference type="PROSITE" id="PS51202">
    <property type="entry name" value="RCK_C"/>
    <property type="match status" value="2"/>
</dbReference>
<keyword evidence="3 7" id="KW-0812">Transmembrane</keyword>
<dbReference type="Pfam" id="PF03600">
    <property type="entry name" value="CitMHS"/>
    <property type="match status" value="1"/>
</dbReference>
<proteinExistence type="predicted"/>
<evidence type="ECO:0000313" key="9">
    <source>
        <dbReference type="EMBL" id="SET07729.1"/>
    </source>
</evidence>
<keyword evidence="6 7" id="KW-0472">Membrane</keyword>
<gene>
    <name evidence="9" type="ORF">SAMN05216389_10577</name>
</gene>
<accession>A0A1I0BL53</accession>
<dbReference type="GO" id="GO:0005886">
    <property type="term" value="C:plasma membrane"/>
    <property type="evidence" value="ECO:0007669"/>
    <property type="project" value="TreeGrafter"/>
</dbReference>
<dbReference type="InterPro" id="IPR004680">
    <property type="entry name" value="Cit_transptr-like_dom"/>
</dbReference>
<dbReference type="PANTHER" id="PTHR43652:SF2">
    <property type="entry name" value="BASIC AMINO ACID ANTIPORTER YFCC-RELATED"/>
    <property type="match status" value="1"/>
</dbReference>
<dbReference type="InterPro" id="IPR036721">
    <property type="entry name" value="RCK_C_sf"/>
</dbReference>
<dbReference type="RefSeq" id="WP_090868322.1">
    <property type="nucleotide sequence ID" value="NZ_FOHE01000005.1"/>
</dbReference>
<dbReference type="OrthoDB" id="9765532at2"/>
<evidence type="ECO:0000256" key="5">
    <source>
        <dbReference type="ARBA" id="ARBA00022989"/>
    </source>
</evidence>
<name>A0A1I0BL53_9BACI</name>
<evidence type="ECO:0000256" key="2">
    <source>
        <dbReference type="ARBA" id="ARBA00022448"/>
    </source>
</evidence>
<evidence type="ECO:0000256" key="1">
    <source>
        <dbReference type="ARBA" id="ARBA00004141"/>
    </source>
</evidence>
<organism evidence="9 10">
    <name type="scientific">Oceanobacillus limi</name>
    <dbReference type="NCBI Taxonomy" id="930131"/>
    <lineage>
        <taxon>Bacteria</taxon>
        <taxon>Bacillati</taxon>
        <taxon>Bacillota</taxon>
        <taxon>Bacilli</taxon>
        <taxon>Bacillales</taxon>
        <taxon>Bacillaceae</taxon>
        <taxon>Oceanobacillus</taxon>
    </lineage>
</organism>
<feature type="transmembrane region" description="Helical" evidence="7">
    <location>
        <begin position="402"/>
        <end position="435"/>
    </location>
</feature>
<evidence type="ECO:0000256" key="4">
    <source>
        <dbReference type="ARBA" id="ARBA00022737"/>
    </source>
</evidence>